<gene>
    <name evidence="2" type="ORF">K444DRAFT_89286</name>
</gene>
<evidence type="ECO:0000256" key="1">
    <source>
        <dbReference type="SAM" id="Phobius"/>
    </source>
</evidence>
<keyword evidence="1" id="KW-1133">Transmembrane helix</keyword>
<dbReference type="GeneID" id="36596860"/>
<dbReference type="InParanoid" id="A0A2J6SXH1"/>
<protein>
    <submittedName>
        <fullName evidence="2">Uncharacterized protein</fullName>
    </submittedName>
</protein>
<accession>A0A2J6SXH1</accession>
<proteinExistence type="predicted"/>
<organism evidence="2 3">
    <name type="scientific">Hyaloscypha bicolor E</name>
    <dbReference type="NCBI Taxonomy" id="1095630"/>
    <lineage>
        <taxon>Eukaryota</taxon>
        <taxon>Fungi</taxon>
        <taxon>Dikarya</taxon>
        <taxon>Ascomycota</taxon>
        <taxon>Pezizomycotina</taxon>
        <taxon>Leotiomycetes</taxon>
        <taxon>Helotiales</taxon>
        <taxon>Hyaloscyphaceae</taxon>
        <taxon>Hyaloscypha</taxon>
        <taxon>Hyaloscypha bicolor</taxon>
    </lineage>
</organism>
<reference evidence="2 3" key="1">
    <citation type="submission" date="2016-04" db="EMBL/GenBank/DDBJ databases">
        <title>A degradative enzymes factory behind the ericoid mycorrhizal symbiosis.</title>
        <authorList>
            <consortium name="DOE Joint Genome Institute"/>
            <person name="Martino E."/>
            <person name="Morin E."/>
            <person name="Grelet G."/>
            <person name="Kuo A."/>
            <person name="Kohler A."/>
            <person name="Daghino S."/>
            <person name="Barry K."/>
            <person name="Choi C."/>
            <person name="Cichocki N."/>
            <person name="Clum A."/>
            <person name="Copeland A."/>
            <person name="Hainaut M."/>
            <person name="Haridas S."/>
            <person name="Labutti K."/>
            <person name="Lindquist E."/>
            <person name="Lipzen A."/>
            <person name="Khouja H.-R."/>
            <person name="Murat C."/>
            <person name="Ohm R."/>
            <person name="Olson A."/>
            <person name="Spatafora J."/>
            <person name="Veneault-Fourrey C."/>
            <person name="Henrissat B."/>
            <person name="Grigoriev I."/>
            <person name="Martin F."/>
            <person name="Perotto S."/>
        </authorList>
    </citation>
    <scope>NUCLEOTIDE SEQUENCE [LARGE SCALE GENOMIC DNA]</scope>
    <source>
        <strain evidence="2 3">E</strain>
    </source>
</reference>
<evidence type="ECO:0000313" key="3">
    <source>
        <dbReference type="Proteomes" id="UP000235371"/>
    </source>
</evidence>
<keyword evidence="1" id="KW-0472">Membrane</keyword>
<dbReference type="AlphaFoldDB" id="A0A2J6SXH1"/>
<name>A0A2J6SXH1_9HELO</name>
<evidence type="ECO:0000313" key="2">
    <source>
        <dbReference type="EMBL" id="PMD55476.1"/>
    </source>
</evidence>
<feature type="transmembrane region" description="Helical" evidence="1">
    <location>
        <begin position="6"/>
        <end position="32"/>
    </location>
</feature>
<keyword evidence="1" id="KW-0812">Transmembrane</keyword>
<dbReference type="Proteomes" id="UP000235371">
    <property type="component" value="Unassembled WGS sequence"/>
</dbReference>
<sequence length="93" mass="10665">MASYPSRFVVCFCVATFCFALLLPCLMAFFILERREGNSCRDLIKVKSSCVAFVCLLLFQWMNGWMPAIVRLPRVILLPLQVYLFVHASRGEP</sequence>
<dbReference type="EMBL" id="KZ613855">
    <property type="protein sequence ID" value="PMD55476.1"/>
    <property type="molecule type" value="Genomic_DNA"/>
</dbReference>
<keyword evidence="3" id="KW-1185">Reference proteome</keyword>
<dbReference type="RefSeq" id="XP_024732380.1">
    <property type="nucleotide sequence ID" value="XM_024888784.1"/>
</dbReference>
<feature type="transmembrane region" description="Helical" evidence="1">
    <location>
        <begin position="44"/>
        <end position="62"/>
    </location>
</feature>